<dbReference type="InterPro" id="IPR028098">
    <property type="entry name" value="Glyco_trans_4-like_N"/>
</dbReference>
<feature type="domain" description="Glycosyltransferase subfamily 4-like N-terminal" evidence="2">
    <location>
        <begin position="3"/>
        <end position="145"/>
    </location>
</feature>
<dbReference type="EMBL" id="ARZA01000205">
    <property type="protein sequence ID" value="EOD00103.1"/>
    <property type="molecule type" value="Genomic_DNA"/>
</dbReference>
<dbReference type="PANTHER" id="PTHR12526:SF630">
    <property type="entry name" value="GLYCOSYLTRANSFERASE"/>
    <property type="match status" value="1"/>
</dbReference>
<keyword evidence="4" id="KW-1185">Reference proteome</keyword>
<evidence type="ECO:0000259" key="1">
    <source>
        <dbReference type="Pfam" id="PF00534"/>
    </source>
</evidence>
<dbReference type="Gene3D" id="3.40.50.2000">
    <property type="entry name" value="Glycogen Phosphorylase B"/>
    <property type="match status" value="2"/>
</dbReference>
<dbReference type="OrthoDB" id="9806653at2"/>
<dbReference type="STRING" id="1304284.L21TH_1869"/>
<accession>R1ASH8</accession>
<dbReference type="GO" id="GO:0016757">
    <property type="term" value="F:glycosyltransferase activity"/>
    <property type="evidence" value="ECO:0007669"/>
    <property type="project" value="InterPro"/>
</dbReference>
<dbReference type="eggNOG" id="COG0438">
    <property type="taxonomic scope" value="Bacteria"/>
</dbReference>
<gene>
    <name evidence="3" type="ORF">L21TH_1869</name>
</gene>
<dbReference type="Pfam" id="PF00534">
    <property type="entry name" value="Glycos_transf_1"/>
    <property type="match status" value="1"/>
</dbReference>
<protein>
    <submittedName>
        <fullName evidence="3">Glycosyl transferase, group 1</fullName>
    </submittedName>
</protein>
<dbReference type="AlphaFoldDB" id="R1ASH8"/>
<sequence>MKKVLFTATVDSHILNFHVPYLKWFKEKGYEVHVASNGNSSIPFVDIKHNILFERSPFRLVNLKAYKQLKKIIDNNNYKLIHCHTPMGSVLTRLAAKKARKKETKVIYTAHGFHFFKRAPIVNWLLYYPVEKWLSKYTDCLITINDEDYECAIRKKFKAGFIKKVNGVGIDLNKFKFQTSEKRKELRKQYGYSEMDFILIFVAELNHNKHQDMLINVVNVLKNKIPNIKLLLVGEGNLMEQYMYQVKELDLENNIKLLGYRKDVPNLMAISDVAVSASRREGLPVNVMEAMATGLPLVVTDCRGNRDLVKNGENGYVVGIDDVDGFANAVDELYRLHKVRVKYGLNSVELVKKCSLDNVIIKMEQIYKKYI</sequence>
<evidence type="ECO:0000259" key="2">
    <source>
        <dbReference type="Pfam" id="PF13477"/>
    </source>
</evidence>
<dbReference type="RefSeq" id="WP_006314706.1">
    <property type="nucleotide sequence ID" value="NZ_ARZA01000205.1"/>
</dbReference>
<organism evidence="3 4">
    <name type="scientific">Caldisalinibacter kiritimatiensis</name>
    <dbReference type="NCBI Taxonomy" id="1304284"/>
    <lineage>
        <taxon>Bacteria</taxon>
        <taxon>Bacillati</taxon>
        <taxon>Bacillota</taxon>
        <taxon>Tissierellia</taxon>
        <taxon>Tissierellales</taxon>
        <taxon>Thermohalobacteraceae</taxon>
        <taxon>Caldisalinibacter</taxon>
    </lineage>
</organism>
<reference evidence="3 4" key="1">
    <citation type="journal article" date="2015" name="Geomicrobiol. J.">
        <title>Caldisalinibacter kiritimatiensis gen. nov., sp. nov., a moderately thermohalophilic thiosulfate-reducing bacterium from a hypersaline microbial mat.</title>
        <authorList>
            <person name="Ben Hania W."/>
            <person name="Joseph M."/>
            <person name="Fiebig A."/>
            <person name="Bunk B."/>
            <person name="Klenk H.-P."/>
            <person name="Fardeau M.-L."/>
            <person name="Spring S."/>
        </authorList>
    </citation>
    <scope>NUCLEOTIDE SEQUENCE [LARGE SCALE GENOMIC DNA]</scope>
    <source>
        <strain evidence="3 4">L21-TH-D2</strain>
    </source>
</reference>
<comment type="caution">
    <text evidence="3">The sequence shown here is derived from an EMBL/GenBank/DDBJ whole genome shotgun (WGS) entry which is preliminary data.</text>
</comment>
<dbReference type="InterPro" id="IPR001296">
    <property type="entry name" value="Glyco_trans_1"/>
</dbReference>
<dbReference type="Proteomes" id="UP000013378">
    <property type="component" value="Unassembled WGS sequence"/>
</dbReference>
<dbReference type="CDD" id="cd03808">
    <property type="entry name" value="GT4_CapM-like"/>
    <property type="match status" value="1"/>
</dbReference>
<evidence type="ECO:0000313" key="4">
    <source>
        <dbReference type="Proteomes" id="UP000013378"/>
    </source>
</evidence>
<dbReference type="PATRIC" id="fig|1304284.3.peg.1836"/>
<keyword evidence="3" id="KW-0808">Transferase</keyword>
<dbReference type="SUPFAM" id="SSF53756">
    <property type="entry name" value="UDP-Glycosyltransferase/glycogen phosphorylase"/>
    <property type="match status" value="1"/>
</dbReference>
<dbReference type="Pfam" id="PF13477">
    <property type="entry name" value="Glyco_trans_4_2"/>
    <property type="match status" value="1"/>
</dbReference>
<proteinExistence type="predicted"/>
<evidence type="ECO:0000313" key="3">
    <source>
        <dbReference type="EMBL" id="EOD00103.1"/>
    </source>
</evidence>
<name>R1ASH8_9FIRM</name>
<feature type="domain" description="Glycosyl transferase family 1" evidence="1">
    <location>
        <begin position="183"/>
        <end position="344"/>
    </location>
</feature>
<dbReference type="PANTHER" id="PTHR12526">
    <property type="entry name" value="GLYCOSYLTRANSFERASE"/>
    <property type="match status" value="1"/>
</dbReference>